<dbReference type="OrthoDB" id="6771793at2759"/>
<keyword evidence="3" id="KW-0732">Signal</keyword>
<evidence type="ECO:0000256" key="2">
    <source>
        <dbReference type="ARBA" id="ARBA00023157"/>
    </source>
</evidence>
<dbReference type="EMBL" id="VTPC01090930">
    <property type="protein sequence ID" value="KAF2880682.1"/>
    <property type="molecule type" value="Genomic_DNA"/>
</dbReference>
<sequence>MIKLLLLLIALPYVEIAVFKRLRMFPREKCQKLYEEFDECKSLCPETCMTLNDTSPCFPGCAKGCNCKFGYVRNEDNNCIKIEDCSGSSSSLMFPDLFNFNRADKVQNQTTERSMT</sequence>
<keyword evidence="6" id="KW-1185">Reference proteome</keyword>
<dbReference type="InterPro" id="IPR051368">
    <property type="entry name" value="SerProtInhib-TIL_Domain"/>
</dbReference>
<proteinExistence type="predicted"/>
<accession>A0A8K0C8F0</accession>
<dbReference type="Gene3D" id="2.10.25.10">
    <property type="entry name" value="Laminin"/>
    <property type="match status" value="1"/>
</dbReference>
<keyword evidence="2" id="KW-1015">Disulfide bond</keyword>
<evidence type="ECO:0000256" key="3">
    <source>
        <dbReference type="SAM" id="SignalP"/>
    </source>
</evidence>
<reference evidence="5" key="1">
    <citation type="submission" date="2019-08" db="EMBL/GenBank/DDBJ databases">
        <title>The genome of the North American firefly Photinus pyralis.</title>
        <authorList>
            <consortium name="Photinus pyralis genome working group"/>
            <person name="Fallon T.R."/>
            <person name="Sander Lower S.E."/>
            <person name="Weng J.-K."/>
        </authorList>
    </citation>
    <scope>NUCLEOTIDE SEQUENCE</scope>
    <source>
        <strain evidence="5">TRF0915ILg1</strain>
        <tissue evidence="5">Whole body</tissue>
    </source>
</reference>
<comment type="caution">
    <text evidence="5">The sequence shown here is derived from an EMBL/GenBank/DDBJ whole genome shotgun (WGS) entry which is preliminary data.</text>
</comment>
<dbReference type="GO" id="GO:0030414">
    <property type="term" value="F:peptidase inhibitor activity"/>
    <property type="evidence" value="ECO:0007669"/>
    <property type="project" value="UniProtKB-KW"/>
</dbReference>
<dbReference type="Pfam" id="PF01826">
    <property type="entry name" value="TIL"/>
    <property type="match status" value="1"/>
</dbReference>
<keyword evidence="1" id="KW-0646">Protease inhibitor</keyword>
<feature type="domain" description="TIL" evidence="4">
    <location>
        <begin position="34"/>
        <end position="85"/>
    </location>
</feature>
<organism evidence="5 6">
    <name type="scientific">Ignelater luminosus</name>
    <name type="common">Cucubano</name>
    <name type="synonym">Pyrophorus luminosus</name>
    <dbReference type="NCBI Taxonomy" id="2038154"/>
    <lineage>
        <taxon>Eukaryota</taxon>
        <taxon>Metazoa</taxon>
        <taxon>Ecdysozoa</taxon>
        <taxon>Arthropoda</taxon>
        <taxon>Hexapoda</taxon>
        <taxon>Insecta</taxon>
        <taxon>Pterygota</taxon>
        <taxon>Neoptera</taxon>
        <taxon>Endopterygota</taxon>
        <taxon>Coleoptera</taxon>
        <taxon>Polyphaga</taxon>
        <taxon>Elateriformia</taxon>
        <taxon>Elateroidea</taxon>
        <taxon>Elateridae</taxon>
        <taxon>Agrypninae</taxon>
        <taxon>Pyrophorini</taxon>
        <taxon>Ignelater</taxon>
    </lineage>
</organism>
<dbReference type="SUPFAM" id="SSF57567">
    <property type="entry name" value="Serine protease inhibitors"/>
    <property type="match status" value="1"/>
</dbReference>
<dbReference type="Proteomes" id="UP000801492">
    <property type="component" value="Unassembled WGS sequence"/>
</dbReference>
<dbReference type="PANTHER" id="PTHR23259">
    <property type="entry name" value="RIDDLE"/>
    <property type="match status" value="1"/>
</dbReference>
<dbReference type="PANTHER" id="PTHR23259:SF70">
    <property type="entry name" value="ACCESSORY GLAND PROTEIN ACP62F-RELATED"/>
    <property type="match status" value="1"/>
</dbReference>
<dbReference type="CDD" id="cd19941">
    <property type="entry name" value="TIL"/>
    <property type="match status" value="1"/>
</dbReference>
<gene>
    <name evidence="5" type="ORF">ILUMI_25490</name>
</gene>
<evidence type="ECO:0000313" key="6">
    <source>
        <dbReference type="Proteomes" id="UP000801492"/>
    </source>
</evidence>
<dbReference type="InterPro" id="IPR036084">
    <property type="entry name" value="Ser_inhib-like_sf"/>
</dbReference>
<evidence type="ECO:0000313" key="5">
    <source>
        <dbReference type="EMBL" id="KAF2880682.1"/>
    </source>
</evidence>
<dbReference type="AlphaFoldDB" id="A0A8K0C8F0"/>
<protein>
    <recommendedName>
        <fullName evidence="4">TIL domain-containing protein</fullName>
    </recommendedName>
</protein>
<evidence type="ECO:0000259" key="4">
    <source>
        <dbReference type="Pfam" id="PF01826"/>
    </source>
</evidence>
<dbReference type="InterPro" id="IPR002919">
    <property type="entry name" value="TIL_dom"/>
</dbReference>
<evidence type="ECO:0000256" key="1">
    <source>
        <dbReference type="ARBA" id="ARBA00022690"/>
    </source>
</evidence>
<name>A0A8K0C8F0_IGNLU</name>
<feature type="signal peptide" evidence="3">
    <location>
        <begin position="1"/>
        <end position="16"/>
    </location>
</feature>
<feature type="chain" id="PRO_5035474445" description="TIL domain-containing protein" evidence="3">
    <location>
        <begin position="17"/>
        <end position="116"/>
    </location>
</feature>